<protein>
    <submittedName>
        <fullName evidence="1">Uncharacterized protein</fullName>
    </submittedName>
</protein>
<dbReference type="AlphaFoldDB" id="A0A9Q8RJ28"/>
<gene>
    <name evidence="1" type="ORF">MAL03_15980</name>
</gene>
<organism evidence="1 2">
    <name type="scientific">Leptospira noguchii</name>
    <dbReference type="NCBI Taxonomy" id="28182"/>
    <lineage>
        <taxon>Bacteria</taxon>
        <taxon>Pseudomonadati</taxon>
        <taxon>Spirochaetota</taxon>
        <taxon>Spirochaetia</taxon>
        <taxon>Leptospirales</taxon>
        <taxon>Leptospiraceae</taxon>
        <taxon>Leptospira</taxon>
    </lineage>
</organism>
<evidence type="ECO:0000313" key="1">
    <source>
        <dbReference type="EMBL" id="UOG56288.1"/>
    </source>
</evidence>
<proteinExistence type="predicted"/>
<name>A0A9Q8RJ28_9LEPT</name>
<dbReference type="RefSeq" id="WP_141599576.1">
    <property type="nucleotide sequence ID" value="NZ_CP091953.1"/>
</dbReference>
<evidence type="ECO:0000313" key="2">
    <source>
        <dbReference type="Proteomes" id="UP000829829"/>
    </source>
</evidence>
<reference evidence="1" key="1">
    <citation type="submission" date="2022-02" db="EMBL/GenBank/DDBJ databases">
        <title>The genetically variable rfb locus in Leptospira is a mobile cassette and a molecular signature of serovar identity.</title>
        <authorList>
            <person name="Nieves C."/>
            <person name="Vincent A.T."/>
            <person name="Zarantonelli L."/>
            <person name="Picardeau M."/>
            <person name="Veyrier F.J."/>
            <person name="Buschiazzo A."/>
        </authorList>
    </citation>
    <scope>NUCLEOTIDE SEQUENCE</scope>
    <source>
        <strain evidence="1">IP1512017</strain>
    </source>
</reference>
<dbReference type="Proteomes" id="UP000829829">
    <property type="component" value="Chromosome 1"/>
</dbReference>
<dbReference type="EMBL" id="CP091957">
    <property type="protein sequence ID" value="UOG56288.1"/>
    <property type="molecule type" value="Genomic_DNA"/>
</dbReference>
<sequence length="74" mass="8422">MTDKSKNLFCKSKKTYNASQNLIVFYQKNRSASLLLALGKLSVLLLWSLEVTQRLTPHGSFDGICICRDSRKEL</sequence>
<accession>A0A9Q8RJ28</accession>